<sequence length="95" mass="10271">MFATVLPPVGVLARRADVVEVIGAAVEVSAAGKGHRRIAAGLGRPAETARGWLRRFSSRAERIRAAFTTLLAGFLADRMFSPQPPGHHSEPRSRR</sequence>
<evidence type="ECO:0008006" key="3">
    <source>
        <dbReference type="Google" id="ProtNLM"/>
    </source>
</evidence>
<evidence type="ECO:0000313" key="1">
    <source>
        <dbReference type="EMBL" id="MFC4913764.1"/>
    </source>
</evidence>
<proteinExistence type="predicted"/>
<reference evidence="2" key="1">
    <citation type="journal article" date="2019" name="Int. J. Syst. Evol. Microbiol.">
        <title>The Global Catalogue of Microorganisms (GCM) 10K type strain sequencing project: providing services to taxonomists for standard genome sequencing and annotation.</title>
        <authorList>
            <consortium name="The Broad Institute Genomics Platform"/>
            <consortium name="The Broad Institute Genome Sequencing Center for Infectious Disease"/>
            <person name="Wu L."/>
            <person name="Ma J."/>
        </authorList>
    </citation>
    <scope>NUCLEOTIDE SEQUENCE [LARGE SCALE GENOMIC DNA]</scope>
    <source>
        <strain evidence="2">KLKA75</strain>
    </source>
</reference>
<dbReference type="EMBL" id="JBHSIT010000020">
    <property type="protein sequence ID" value="MFC4913764.1"/>
    <property type="molecule type" value="Genomic_DNA"/>
</dbReference>
<keyword evidence="2" id="KW-1185">Reference proteome</keyword>
<organism evidence="1 2">
    <name type="scientific">Actinomadura gamaensis</name>
    <dbReference type="NCBI Taxonomy" id="1763541"/>
    <lineage>
        <taxon>Bacteria</taxon>
        <taxon>Bacillati</taxon>
        <taxon>Actinomycetota</taxon>
        <taxon>Actinomycetes</taxon>
        <taxon>Streptosporangiales</taxon>
        <taxon>Thermomonosporaceae</taxon>
        <taxon>Actinomadura</taxon>
    </lineage>
</organism>
<gene>
    <name evidence="1" type="ORF">ACFPCY_41220</name>
</gene>
<protein>
    <recommendedName>
        <fullName evidence="3">Helix-turn-helix domain-containing protein</fullName>
    </recommendedName>
</protein>
<comment type="caution">
    <text evidence="1">The sequence shown here is derived from an EMBL/GenBank/DDBJ whole genome shotgun (WGS) entry which is preliminary data.</text>
</comment>
<accession>A0ABV9UC40</accession>
<dbReference type="Proteomes" id="UP001595872">
    <property type="component" value="Unassembled WGS sequence"/>
</dbReference>
<dbReference type="RefSeq" id="WP_378264998.1">
    <property type="nucleotide sequence ID" value="NZ_JBHSIT010000020.1"/>
</dbReference>
<name>A0ABV9UC40_9ACTN</name>
<evidence type="ECO:0000313" key="2">
    <source>
        <dbReference type="Proteomes" id="UP001595872"/>
    </source>
</evidence>